<proteinExistence type="predicted"/>
<dbReference type="Proteomes" id="UP000250235">
    <property type="component" value="Unassembled WGS sequence"/>
</dbReference>
<reference evidence="1 2" key="1">
    <citation type="journal article" date="2015" name="Proc. Natl. Acad. Sci. U.S.A.">
        <title>The resurrection genome of Boea hygrometrica: A blueprint for survival of dehydration.</title>
        <authorList>
            <person name="Xiao L."/>
            <person name="Yang G."/>
            <person name="Zhang L."/>
            <person name="Yang X."/>
            <person name="Zhao S."/>
            <person name="Ji Z."/>
            <person name="Zhou Q."/>
            <person name="Hu M."/>
            <person name="Wang Y."/>
            <person name="Chen M."/>
            <person name="Xu Y."/>
            <person name="Jin H."/>
            <person name="Xiao X."/>
            <person name="Hu G."/>
            <person name="Bao F."/>
            <person name="Hu Y."/>
            <person name="Wan P."/>
            <person name="Li L."/>
            <person name="Deng X."/>
            <person name="Kuang T."/>
            <person name="Xiang C."/>
            <person name="Zhu J.K."/>
            <person name="Oliver M.J."/>
            <person name="He Y."/>
        </authorList>
    </citation>
    <scope>NUCLEOTIDE SEQUENCE [LARGE SCALE GENOMIC DNA]</scope>
    <source>
        <strain evidence="2">cv. XS01</strain>
    </source>
</reference>
<dbReference type="EMBL" id="KV007777">
    <property type="protein sequence ID" value="KZV30921.1"/>
    <property type="molecule type" value="Genomic_DNA"/>
</dbReference>
<dbReference type="GO" id="GO:0004386">
    <property type="term" value="F:helicase activity"/>
    <property type="evidence" value="ECO:0007669"/>
    <property type="project" value="UniProtKB-KW"/>
</dbReference>
<gene>
    <name evidence="1" type="ORF">F511_11751</name>
</gene>
<keyword evidence="1" id="KW-0347">Helicase</keyword>
<keyword evidence="2" id="KW-1185">Reference proteome</keyword>
<evidence type="ECO:0000313" key="2">
    <source>
        <dbReference type="Proteomes" id="UP000250235"/>
    </source>
</evidence>
<organism evidence="1 2">
    <name type="scientific">Dorcoceras hygrometricum</name>
    <dbReference type="NCBI Taxonomy" id="472368"/>
    <lineage>
        <taxon>Eukaryota</taxon>
        <taxon>Viridiplantae</taxon>
        <taxon>Streptophyta</taxon>
        <taxon>Embryophyta</taxon>
        <taxon>Tracheophyta</taxon>
        <taxon>Spermatophyta</taxon>
        <taxon>Magnoliopsida</taxon>
        <taxon>eudicotyledons</taxon>
        <taxon>Gunneridae</taxon>
        <taxon>Pentapetalae</taxon>
        <taxon>asterids</taxon>
        <taxon>lamiids</taxon>
        <taxon>Lamiales</taxon>
        <taxon>Gesneriaceae</taxon>
        <taxon>Didymocarpoideae</taxon>
        <taxon>Trichosporeae</taxon>
        <taxon>Loxocarpinae</taxon>
        <taxon>Dorcoceras</taxon>
    </lineage>
</organism>
<keyword evidence="1" id="KW-0547">Nucleotide-binding</keyword>
<accession>A0A2Z7BG11</accession>
<keyword evidence="1" id="KW-0378">Hydrolase</keyword>
<keyword evidence="1" id="KW-0067">ATP-binding</keyword>
<protein>
    <submittedName>
        <fullName evidence="1">RNA helicase</fullName>
    </submittedName>
</protein>
<dbReference type="AlphaFoldDB" id="A0A2Z7BG11"/>
<name>A0A2Z7BG11_9LAMI</name>
<sequence>MASSTFTNANLVDFKSVLNIPDNEGMQNMFKALESSGLRDIAIGSVMVAENRLEDCISEDIYQRTSLLYRGSFLPTDIETVQEMFADTRSVRLTFALNRFGNSKFNGTSFAINRYDDVSYSRVTDMMTSALLKLQMVRYVYRDR</sequence>
<evidence type="ECO:0000313" key="1">
    <source>
        <dbReference type="EMBL" id="KZV30921.1"/>
    </source>
</evidence>